<keyword evidence="6 8" id="KW-1133">Transmembrane helix</keyword>
<proteinExistence type="predicted"/>
<protein>
    <submittedName>
        <fullName evidence="9">Exosortase N</fullName>
        <ecNumber evidence="9">3.4.22.-</ecNumber>
    </submittedName>
</protein>
<keyword evidence="10" id="KW-1185">Reference proteome</keyword>
<evidence type="ECO:0000256" key="2">
    <source>
        <dbReference type="ARBA" id="ARBA00022475"/>
    </source>
</evidence>
<evidence type="ECO:0000256" key="1">
    <source>
        <dbReference type="ARBA" id="ARBA00004651"/>
    </source>
</evidence>
<gene>
    <name evidence="9" type="primary">xrtN</name>
    <name evidence="9" type="ORF">ON006_20845</name>
</gene>
<evidence type="ECO:0000313" key="9">
    <source>
        <dbReference type="EMBL" id="WAC10197.1"/>
    </source>
</evidence>
<feature type="transmembrane region" description="Helical" evidence="8">
    <location>
        <begin position="231"/>
        <end position="252"/>
    </location>
</feature>
<evidence type="ECO:0000256" key="5">
    <source>
        <dbReference type="ARBA" id="ARBA00022801"/>
    </source>
</evidence>
<reference evidence="9" key="1">
    <citation type="submission" date="2022-11" db="EMBL/GenBank/DDBJ databases">
        <title>Dyadobacter pollutisoli sp. nov., isolated from plastic dumped soil.</title>
        <authorList>
            <person name="Kim J.M."/>
            <person name="Kim K.R."/>
            <person name="Lee J.K."/>
            <person name="Hao L."/>
            <person name="Jeon C.O."/>
        </authorList>
    </citation>
    <scope>NUCLEOTIDE SEQUENCE</scope>
    <source>
        <strain evidence="9">U1</strain>
    </source>
</reference>
<evidence type="ECO:0000256" key="4">
    <source>
        <dbReference type="ARBA" id="ARBA00022692"/>
    </source>
</evidence>
<feature type="transmembrane region" description="Helical" evidence="8">
    <location>
        <begin position="99"/>
        <end position="120"/>
    </location>
</feature>
<dbReference type="Pfam" id="PF09721">
    <property type="entry name" value="Exosortase_EpsH"/>
    <property type="match status" value="1"/>
</dbReference>
<dbReference type="EMBL" id="CP112998">
    <property type="protein sequence ID" value="WAC10197.1"/>
    <property type="molecule type" value="Genomic_DNA"/>
</dbReference>
<dbReference type="GO" id="GO:0006508">
    <property type="term" value="P:proteolysis"/>
    <property type="evidence" value="ECO:0007669"/>
    <property type="project" value="UniProtKB-KW"/>
</dbReference>
<keyword evidence="4 8" id="KW-0812">Transmembrane</keyword>
<evidence type="ECO:0000256" key="6">
    <source>
        <dbReference type="ARBA" id="ARBA00022989"/>
    </source>
</evidence>
<keyword evidence="7 8" id="KW-0472">Membrane</keyword>
<feature type="transmembrane region" description="Helical" evidence="8">
    <location>
        <begin position="273"/>
        <end position="289"/>
    </location>
</feature>
<dbReference type="NCBIfam" id="TIGR04178">
    <property type="entry name" value="exo_archaeo"/>
    <property type="match status" value="1"/>
</dbReference>
<keyword evidence="5 9" id="KW-0378">Hydrolase</keyword>
<organism evidence="9 10">
    <name type="scientific">Dyadobacter pollutisoli</name>
    <dbReference type="NCBI Taxonomy" id="2910158"/>
    <lineage>
        <taxon>Bacteria</taxon>
        <taxon>Pseudomonadati</taxon>
        <taxon>Bacteroidota</taxon>
        <taxon>Cytophagia</taxon>
        <taxon>Cytophagales</taxon>
        <taxon>Spirosomataceae</taxon>
        <taxon>Dyadobacter</taxon>
    </lineage>
</organism>
<dbReference type="GO" id="GO:0008233">
    <property type="term" value="F:peptidase activity"/>
    <property type="evidence" value="ECO:0007669"/>
    <property type="project" value="UniProtKB-KW"/>
</dbReference>
<dbReference type="RefSeq" id="WP_244823789.1">
    <property type="nucleotide sequence ID" value="NZ_CP112998.1"/>
</dbReference>
<dbReference type="NCBIfam" id="TIGR04476">
    <property type="entry name" value="exosort_XrtN"/>
    <property type="match status" value="1"/>
</dbReference>
<evidence type="ECO:0000313" key="10">
    <source>
        <dbReference type="Proteomes" id="UP001164653"/>
    </source>
</evidence>
<dbReference type="KEGG" id="dpf:ON006_20845"/>
<dbReference type="InterPro" id="IPR019127">
    <property type="entry name" value="Exosortase"/>
</dbReference>
<evidence type="ECO:0000256" key="8">
    <source>
        <dbReference type="SAM" id="Phobius"/>
    </source>
</evidence>
<feature type="transmembrane region" description="Helical" evidence="8">
    <location>
        <begin position="162"/>
        <end position="179"/>
    </location>
</feature>
<feature type="transmembrane region" description="Helical" evidence="8">
    <location>
        <begin position="191"/>
        <end position="219"/>
    </location>
</feature>
<dbReference type="Proteomes" id="UP001164653">
    <property type="component" value="Chromosome"/>
</dbReference>
<keyword evidence="2" id="KW-1003">Cell membrane</keyword>
<dbReference type="GO" id="GO:0005886">
    <property type="term" value="C:plasma membrane"/>
    <property type="evidence" value="ECO:0007669"/>
    <property type="project" value="UniProtKB-SubCell"/>
</dbReference>
<feature type="transmembrane region" description="Helical" evidence="8">
    <location>
        <begin position="32"/>
        <end position="48"/>
    </location>
</feature>
<accession>A0A9E8N945</accession>
<dbReference type="EC" id="3.4.22.-" evidence="9"/>
<feature type="transmembrane region" description="Helical" evidence="8">
    <location>
        <begin position="9"/>
        <end position="26"/>
    </location>
</feature>
<comment type="subcellular location">
    <subcellularLocation>
        <location evidence="1">Cell membrane</location>
        <topology evidence="1">Multi-pass membrane protein</topology>
    </subcellularLocation>
</comment>
<evidence type="ECO:0000256" key="7">
    <source>
        <dbReference type="ARBA" id="ARBA00023136"/>
    </source>
</evidence>
<dbReference type="InterPro" id="IPR026392">
    <property type="entry name" value="Exo/Archaeosortase_dom"/>
</dbReference>
<sequence>MYGYRKEHIVCILGYIALFASLIANSYLIPDATFMIGICLLPFIMYALPRHEKSMRFLPIVLVFFAGSFYVREVSFRYLTLLFATLFAMESLSGKVSPLVFWLLLIISPLFKYLSEIFTFPIRLQLSKWAGLLLQTAHFPATVTGNIIQVNGSDFSVDPACMGLQMTGFSLLAGIFLLVHFQKSTGKELPWYLSTLVIAILFGFNIVSNLLRIVVLVVFSIGPENILHDVVGILCLVLYVWLPASFFVKYFFRFFAQPVMEQIFVKQPGKPTTLAFNFIILAGCCFVIFQNKKINIGETKINAFGHSEKYDSSQLSNGASRFKSEKSLVYLKPIPAFYSTDHSPYTCWKGSGYEFANIREENFAGRRIYFGTLKKGNDVLHTAWWFSNNNHITISQIDWRWKVIRGEPGFQLVNVTAGDQKDLKQAISEWMPRI</sequence>
<name>A0A9E8N945_9BACT</name>
<keyword evidence="3" id="KW-0645">Protease</keyword>
<dbReference type="InterPro" id="IPR031006">
    <property type="entry name" value="Exosort_XrtN"/>
</dbReference>
<evidence type="ECO:0000256" key="3">
    <source>
        <dbReference type="ARBA" id="ARBA00022670"/>
    </source>
</evidence>
<dbReference type="AlphaFoldDB" id="A0A9E8N945"/>
<feature type="transmembrane region" description="Helical" evidence="8">
    <location>
        <begin position="60"/>
        <end position="79"/>
    </location>
</feature>
<feature type="transmembrane region" description="Helical" evidence="8">
    <location>
        <begin position="132"/>
        <end position="150"/>
    </location>
</feature>